<organism evidence="14 15">
    <name type="scientific">Xylaria hypoxylon</name>
    <dbReference type="NCBI Taxonomy" id="37992"/>
    <lineage>
        <taxon>Eukaryota</taxon>
        <taxon>Fungi</taxon>
        <taxon>Dikarya</taxon>
        <taxon>Ascomycota</taxon>
        <taxon>Pezizomycotina</taxon>
        <taxon>Sordariomycetes</taxon>
        <taxon>Xylariomycetidae</taxon>
        <taxon>Xylariales</taxon>
        <taxon>Xylariaceae</taxon>
        <taxon>Xylaria</taxon>
    </lineage>
</organism>
<dbReference type="AlphaFoldDB" id="A0A4Z0ZEP7"/>
<evidence type="ECO:0000256" key="5">
    <source>
        <dbReference type="ARBA" id="ARBA00022679"/>
    </source>
</evidence>
<reference evidence="14 15" key="1">
    <citation type="submission" date="2019-03" db="EMBL/GenBank/DDBJ databases">
        <title>Draft genome sequence of Xylaria hypoxylon DSM 108379, a ubiquitous saprotrophic-parasitic fungi on hardwood.</title>
        <authorList>
            <person name="Buettner E."/>
            <person name="Leonhardt S."/>
            <person name="Gebauer A.M."/>
            <person name="Liers C."/>
            <person name="Hofrichter M."/>
            <person name="Kellner H."/>
        </authorList>
    </citation>
    <scope>NUCLEOTIDE SEQUENCE [LARGE SCALE GENOMIC DNA]</scope>
    <source>
        <strain evidence="14 15">DSM 108379</strain>
    </source>
</reference>
<keyword evidence="4 12" id="KW-0662">Pyridine nucleotide biosynthesis</keyword>
<keyword evidence="6 12" id="KW-0548">Nucleotidyltransferase</keyword>
<dbReference type="SUPFAM" id="SSF52374">
    <property type="entry name" value="Nucleotidylyl transferase"/>
    <property type="match status" value="1"/>
</dbReference>
<sequence length="294" mass="32874">MTSPPTTNVPPNAASNMTLASYRFPSHRLRRQQQESDRIPLVLVACGSFSPITFLHMRMFEMANDFARMNTNFEVVGGYLSPVSDAYKKAGLAPSIHRVRMCELAAEETSNWLMVDPWEAIQPEYSPTAAVLDHFEHEINGVRGGILSADGESRRPVKIMLLAGADLISTMSSPGVWAEKDLDHILGSFGAMIVERSGTDMEDALANLSPWEENIYVIQQMIQNDGMYNSPSNLHDISHADYDGVVSSTKIRLLLKRDLSITYLIPSPVIEYITEHRLYVDEDTKSKEKQPISK</sequence>
<dbReference type="InterPro" id="IPR014729">
    <property type="entry name" value="Rossmann-like_a/b/a_fold"/>
</dbReference>
<evidence type="ECO:0000256" key="6">
    <source>
        <dbReference type="ARBA" id="ARBA00022695"/>
    </source>
</evidence>
<keyword evidence="8 12" id="KW-0067">ATP-binding</keyword>
<proteinExistence type="inferred from homology"/>
<evidence type="ECO:0000256" key="12">
    <source>
        <dbReference type="RuleBase" id="RU362021"/>
    </source>
</evidence>
<dbReference type="OrthoDB" id="422187at2759"/>
<keyword evidence="9 12" id="KW-0520">NAD</keyword>
<evidence type="ECO:0000313" key="15">
    <source>
        <dbReference type="Proteomes" id="UP000297716"/>
    </source>
</evidence>
<keyword evidence="15" id="KW-1185">Reference proteome</keyword>
<comment type="pathway">
    <text evidence="1 12">Cofactor biosynthesis; NAD(+) biosynthesis; NAD(+) from nicotinamide D-ribonucleotide: step 1/1.</text>
</comment>
<accession>A0A4Z0ZEP7</accession>
<comment type="caution">
    <text evidence="14">The sequence shown here is derived from an EMBL/GenBank/DDBJ whole genome shotgun (WGS) entry which is preliminary data.</text>
</comment>
<keyword evidence="5 12" id="KW-0808">Transferase</keyword>
<dbReference type="GO" id="GO:0000309">
    <property type="term" value="F:nicotinamide-nucleotide adenylyltransferase activity"/>
    <property type="evidence" value="ECO:0007669"/>
    <property type="project" value="UniProtKB-EC"/>
</dbReference>
<dbReference type="EMBL" id="SKBN01000005">
    <property type="protein sequence ID" value="TGJ88176.1"/>
    <property type="molecule type" value="Genomic_DNA"/>
</dbReference>
<evidence type="ECO:0000259" key="13">
    <source>
        <dbReference type="Pfam" id="PF01467"/>
    </source>
</evidence>
<dbReference type="GO" id="GO:0009435">
    <property type="term" value="P:NAD+ biosynthetic process"/>
    <property type="evidence" value="ECO:0007669"/>
    <property type="project" value="UniProtKB-UniPathway"/>
</dbReference>
<evidence type="ECO:0000256" key="7">
    <source>
        <dbReference type="ARBA" id="ARBA00022741"/>
    </source>
</evidence>
<dbReference type="Pfam" id="PF01467">
    <property type="entry name" value="CTP_transf_like"/>
    <property type="match status" value="1"/>
</dbReference>
<name>A0A4Z0ZEP7_9PEZI</name>
<gene>
    <name evidence="14" type="ORF">E0Z10_g573</name>
</gene>
<feature type="domain" description="Cytidyltransferase-like" evidence="13">
    <location>
        <begin position="44"/>
        <end position="252"/>
    </location>
</feature>
<dbReference type="PANTHER" id="PTHR12039">
    <property type="entry name" value="NICOTINAMIDE MONONUCLEOTIDE ADENYLYLTRANSFERASE"/>
    <property type="match status" value="1"/>
</dbReference>
<comment type="pathway">
    <text evidence="2">Cofactor biosynthesis; NAD(+) biosynthesis; deamido-NAD(+) from nicotinate D-ribonucleotide: step 1/1.</text>
</comment>
<dbReference type="UniPathway" id="UPA00253">
    <property type="reaction ID" value="UER00332"/>
</dbReference>
<dbReference type="Gene3D" id="3.40.50.620">
    <property type="entry name" value="HUPs"/>
    <property type="match status" value="1"/>
</dbReference>
<dbReference type="GO" id="GO:0004515">
    <property type="term" value="F:nicotinate-nucleotide adenylyltransferase activity"/>
    <property type="evidence" value="ECO:0007669"/>
    <property type="project" value="UniProtKB-EC"/>
</dbReference>
<evidence type="ECO:0000256" key="8">
    <source>
        <dbReference type="ARBA" id="ARBA00022840"/>
    </source>
</evidence>
<dbReference type="InterPro" id="IPR051182">
    <property type="entry name" value="Euk_NMN_adenylyltrnsfrase"/>
</dbReference>
<dbReference type="EC" id="2.7.7.18" evidence="12"/>
<dbReference type="InterPro" id="IPR005248">
    <property type="entry name" value="NadD/NMNAT"/>
</dbReference>
<evidence type="ECO:0000256" key="1">
    <source>
        <dbReference type="ARBA" id="ARBA00004658"/>
    </source>
</evidence>
<evidence type="ECO:0000256" key="10">
    <source>
        <dbReference type="ARBA" id="ARBA00048721"/>
    </source>
</evidence>
<comment type="similarity">
    <text evidence="3 12">Belongs to the eukaryotic NMN adenylyltransferase family.</text>
</comment>
<evidence type="ECO:0000256" key="3">
    <source>
        <dbReference type="ARBA" id="ARBA00007064"/>
    </source>
</evidence>
<dbReference type="InterPro" id="IPR045094">
    <property type="entry name" value="NMNAT_euk"/>
</dbReference>
<keyword evidence="7 12" id="KW-0547">Nucleotide-binding</keyword>
<comment type="catalytic activity">
    <reaction evidence="10 12">
        <text>nicotinate beta-D-ribonucleotide + ATP + H(+) = deamido-NAD(+) + diphosphate</text>
        <dbReference type="Rhea" id="RHEA:22860"/>
        <dbReference type="ChEBI" id="CHEBI:15378"/>
        <dbReference type="ChEBI" id="CHEBI:30616"/>
        <dbReference type="ChEBI" id="CHEBI:33019"/>
        <dbReference type="ChEBI" id="CHEBI:57502"/>
        <dbReference type="ChEBI" id="CHEBI:58437"/>
        <dbReference type="EC" id="2.7.7.18"/>
    </reaction>
</comment>
<comment type="catalytic activity">
    <reaction evidence="11 12">
        <text>beta-nicotinamide D-ribonucleotide + ATP + H(+) = diphosphate + NAD(+)</text>
        <dbReference type="Rhea" id="RHEA:21360"/>
        <dbReference type="ChEBI" id="CHEBI:14649"/>
        <dbReference type="ChEBI" id="CHEBI:15378"/>
        <dbReference type="ChEBI" id="CHEBI:30616"/>
        <dbReference type="ChEBI" id="CHEBI:33019"/>
        <dbReference type="ChEBI" id="CHEBI:57540"/>
        <dbReference type="EC" id="2.7.7.1"/>
    </reaction>
</comment>
<dbReference type="STRING" id="37992.A0A4Z0ZEP7"/>
<evidence type="ECO:0000256" key="11">
    <source>
        <dbReference type="ARBA" id="ARBA00049001"/>
    </source>
</evidence>
<dbReference type="InterPro" id="IPR004821">
    <property type="entry name" value="Cyt_trans-like"/>
</dbReference>
<dbReference type="PANTHER" id="PTHR12039:SF0">
    <property type="entry name" value="NICOTINAMIDE-NUCLEOTIDE ADENYLYLTRANSFERASE"/>
    <property type="match status" value="1"/>
</dbReference>
<dbReference type="NCBIfam" id="TIGR00482">
    <property type="entry name" value="nicotinate (nicotinamide) nucleotide adenylyltransferase"/>
    <property type="match status" value="1"/>
</dbReference>
<evidence type="ECO:0000256" key="9">
    <source>
        <dbReference type="ARBA" id="ARBA00023027"/>
    </source>
</evidence>
<dbReference type="Proteomes" id="UP000297716">
    <property type="component" value="Unassembled WGS sequence"/>
</dbReference>
<dbReference type="CDD" id="cd09286">
    <property type="entry name" value="NMNAT_Eukarya"/>
    <property type="match status" value="1"/>
</dbReference>
<evidence type="ECO:0000313" key="14">
    <source>
        <dbReference type="EMBL" id="TGJ88176.1"/>
    </source>
</evidence>
<evidence type="ECO:0000256" key="2">
    <source>
        <dbReference type="ARBA" id="ARBA00005019"/>
    </source>
</evidence>
<dbReference type="GO" id="GO:0005524">
    <property type="term" value="F:ATP binding"/>
    <property type="evidence" value="ECO:0007669"/>
    <property type="project" value="UniProtKB-KW"/>
</dbReference>
<protein>
    <recommendedName>
        <fullName evidence="12">Nicotinamide-nucleotide adenylyltransferase</fullName>
        <ecNumber evidence="12">2.7.7.1</ecNumber>
        <ecNumber evidence="12">2.7.7.18</ecNumber>
    </recommendedName>
</protein>
<dbReference type="EC" id="2.7.7.1" evidence="12"/>
<evidence type="ECO:0000256" key="4">
    <source>
        <dbReference type="ARBA" id="ARBA00022642"/>
    </source>
</evidence>